<evidence type="ECO:0000313" key="3">
    <source>
        <dbReference type="Proteomes" id="UP000730481"/>
    </source>
</evidence>
<protein>
    <submittedName>
        <fullName evidence="2">Uncharacterized protein</fullName>
    </submittedName>
</protein>
<reference evidence="2" key="1">
    <citation type="journal article" date="2017" name="Mycologia">
        <title>Fusarium algeriense, sp. nov., a novel toxigenic crown rot pathogen of durum wheat from Algeria is nested in the Fusarium burgessii species complex.</title>
        <authorList>
            <person name="Laraba I."/>
            <person name="Keddad A."/>
            <person name="Boureghda H."/>
            <person name="Abdallah N."/>
            <person name="Vaughan M.M."/>
            <person name="Proctor R.H."/>
            <person name="Busman M."/>
            <person name="O'Donnell K."/>
        </authorList>
    </citation>
    <scope>NUCLEOTIDE SEQUENCE</scope>
    <source>
        <strain evidence="2">NRRL 25174</strain>
    </source>
</reference>
<feature type="compositionally biased region" description="Basic and acidic residues" evidence="1">
    <location>
        <begin position="191"/>
        <end position="206"/>
    </location>
</feature>
<comment type="caution">
    <text evidence="2">The sequence shown here is derived from an EMBL/GenBank/DDBJ whole genome shotgun (WGS) entry which is preliminary data.</text>
</comment>
<dbReference type="OrthoDB" id="5091933at2759"/>
<dbReference type="AlphaFoldDB" id="A0A9P5A8S2"/>
<name>A0A9P5A8S2_9HYPO</name>
<keyword evidence="3" id="KW-1185">Reference proteome</keyword>
<feature type="region of interest" description="Disordered" evidence="1">
    <location>
        <begin position="1"/>
        <end position="67"/>
    </location>
</feature>
<feature type="compositionally biased region" description="Basic and acidic residues" evidence="1">
    <location>
        <begin position="330"/>
        <end position="345"/>
    </location>
</feature>
<proteinExistence type="predicted"/>
<evidence type="ECO:0000313" key="2">
    <source>
        <dbReference type="EMBL" id="KAF4333814.1"/>
    </source>
</evidence>
<evidence type="ECO:0000256" key="1">
    <source>
        <dbReference type="SAM" id="MobiDB-lite"/>
    </source>
</evidence>
<feature type="region of interest" description="Disordered" evidence="1">
    <location>
        <begin position="330"/>
        <end position="376"/>
    </location>
</feature>
<feature type="non-terminal residue" evidence="2">
    <location>
        <position position="1"/>
    </location>
</feature>
<feature type="region of interest" description="Disordered" evidence="1">
    <location>
        <begin position="178"/>
        <end position="206"/>
    </location>
</feature>
<dbReference type="EMBL" id="PVQB02000776">
    <property type="protein sequence ID" value="KAF4333814.1"/>
    <property type="molecule type" value="Genomic_DNA"/>
</dbReference>
<dbReference type="Proteomes" id="UP000730481">
    <property type="component" value="Unassembled WGS sequence"/>
</dbReference>
<accession>A0A9P5A8S2</accession>
<reference evidence="2" key="2">
    <citation type="submission" date="2020-02" db="EMBL/GenBank/DDBJ databases">
        <title>Identification and distribution of gene clusters putatively required for synthesis of sphingolipid metabolism inhibitors in phylogenetically diverse species of the filamentous fungus Fusarium.</title>
        <authorList>
            <person name="Kim H.-S."/>
            <person name="Busman M."/>
            <person name="Brown D.W."/>
            <person name="Divon H."/>
            <person name="Uhlig S."/>
            <person name="Proctor R.H."/>
        </authorList>
    </citation>
    <scope>NUCLEOTIDE SEQUENCE</scope>
    <source>
        <strain evidence="2">NRRL 25174</strain>
    </source>
</reference>
<sequence>MAKDDKSEMGIDAQETGKTVPDQQPPTKGVEPKSPYKQAIFVIDPPVATGPPRTQVASETEETYGNYKESRNKYDHACQEILDAQQAYNAVIIDPDTNKPNPLGRHLRPTTPPMEKVKKQIRGLLDQGVEVPPVLVKEMDVPVEYFNELIKKVDRLKIEASTQLRDVTETLDRAVKGKDAQLASGGNKALPSKESDSFHEQNQKLKEENKTLRMELERLREKRGEWRYKEELMKEENQKREKAEEEIQKYRAFCEKTYKKLRILHSRWVTMNNHVASLPKEDKTISEYMKQTISGAVKDWDEIRKSFKTEYASVELQTECNEYEQLDDNAKRQNKGHEGKIRDAEIPAQDDDNQKAPESSMGYTEHSIPPAATRRLPTIPLTAAGEASKLSDDELLSLVTDEDFAKMDPSVNLQIKASIRILCGVRKALTAKDKESMIKCIKHVNDGREELSKFSNNESFAQLVQLADPIIKTAKRDVASELALPSKGVET</sequence>
<gene>
    <name evidence="2" type="ORF">FBEOM_12358</name>
</gene>
<organism evidence="2 3">
    <name type="scientific">Fusarium beomiforme</name>
    <dbReference type="NCBI Taxonomy" id="44412"/>
    <lineage>
        <taxon>Eukaryota</taxon>
        <taxon>Fungi</taxon>
        <taxon>Dikarya</taxon>
        <taxon>Ascomycota</taxon>
        <taxon>Pezizomycotina</taxon>
        <taxon>Sordariomycetes</taxon>
        <taxon>Hypocreomycetidae</taxon>
        <taxon>Hypocreales</taxon>
        <taxon>Nectriaceae</taxon>
        <taxon>Fusarium</taxon>
        <taxon>Fusarium burgessii species complex</taxon>
    </lineage>
</organism>